<name>A0A318NFD2_9ACTN</name>
<dbReference type="InterPro" id="IPR007016">
    <property type="entry name" value="O-antigen_ligase-rel_domated"/>
</dbReference>
<feature type="region of interest" description="Disordered" evidence="5">
    <location>
        <begin position="42"/>
        <end position="70"/>
    </location>
</feature>
<sequence length="630" mass="64861">MHNRSGRRIAPLGRPATALAIGSALFSAGFMAKAAMGSRGTAAEPGTGAADIDPSRQPVDRPDARAGREGTAVRSTAAGWLSRAVGPLAVTIRRPLGWASLAGAAFSVAYILWAVPSAVGVVFAATLPLLVLRLPLVGIVLVAVLAQEIGPNGRFGALTTFGHQLFLAGKIPAVLPLAVTAVLAAAAQCWPPRHLRLRSTGSVLLGLASALVALAAGSGLVHGQSVFSAVNQNARPFVLLVMGLVLGLSLRMLRDDRRSFAVMIGAGLAALLVGAAVAIRLGEVADDRLSDYFVYYDSALPAIAVAAFGGMLGDRGWRWDWRHMVVAVAGPLLILFSFRRSVWLAAVVVGVVAFVLSWARWRLMLKQLTFAGLMVAVVVLAAPGLAADVGLRSVGSFETSGGDDGTVGGAWVAGSAPTSPATVSGSSPTNPIPSGATEPAGPTPPAAAPRPSPKPPAEQDSAGHQAASTSGHISDLRVGWDHVRANLWTGVGPSSPQLPGLAASASTRVYVHNELLQDWLRYGAAAPVLVFLFLSVAGIAALGRLRDRSSDVVVRAAAAFCLIAPLCVMTAPFLSETSRWPLLIGAAAGIVGQATGKQRGDNVRREEQQRPTDGSTGAIGSSPGLWAPRS</sequence>
<dbReference type="GO" id="GO:0016020">
    <property type="term" value="C:membrane"/>
    <property type="evidence" value="ECO:0007669"/>
    <property type="project" value="UniProtKB-SubCell"/>
</dbReference>
<evidence type="ECO:0000256" key="1">
    <source>
        <dbReference type="ARBA" id="ARBA00004141"/>
    </source>
</evidence>
<evidence type="ECO:0000313" key="8">
    <source>
        <dbReference type="EMBL" id="PYC67586.1"/>
    </source>
</evidence>
<keyword evidence="4 6" id="KW-0472">Membrane</keyword>
<proteinExistence type="predicted"/>
<dbReference type="EMBL" id="PYBV01000027">
    <property type="protein sequence ID" value="PYC67586.1"/>
    <property type="molecule type" value="Genomic_DNA"/>
</dbReference>
<keyword evidence="9" id="KW-1185">Reference proteome</keyword>
<feature type="compositionally biased region" description="Pro residues" evidence="5">
    <location>
        <begin position="441"/>
        <end position="456"/>
    </location>
</feature>
<feature type="domain" description="O-antigen ligase-related" evidence="7">
    <location>
        <begin position="327"/>
        <end position="526"/>
    </location>
</feature>
<feature type="compositionally biased region" description="Basic and acidic residues" evidence="5">
    <location>
        <begin position="58"/>
        <end position="68"/>
    </location>
</feature>
<feature type="compositionally biased region" description="Basic and acidic residues" evidence="5">
    <location>
        <begin position="598"/>
        <end position="610"/>
    </location>
</feature>
<dbReference type="AlphaFoldDB" id="A0A318NFD2"/>
<keyword evidence="2 6" id="KW-0812">Transmembrane</keyword>
<protein>
    <recommendedName>
        <fullName evidence="7">O-antigen ligase-related domain-containing protein</fullName>
    </recommendedName>
</protein>
<dbReference type="Pfam" id="PF04932">
    <property type="entry name" value="Wzy_C"/>
    <property type="match status" value="1"/>
</dbReference>
<feature type="transmembrane region" description="Helical" evidence="6">
    <location>
        <begin position="202"/>
        <end position="222"/>
    </location>
</feature>
<feature type="transmembrane region" description="Helical" evidence="6">
    <location>
        <begin position="519"/>
        <end position="540"/>
    </location>
</feature>
<feature type="region of interest" description="Disordered" evidence="5">
    <location>
        <begin position="408"/>
        <end position="472"/>
    </location>
</feature>
<evidence type="ECO:0000256" key="3">
    <source>
        <dbReference type="ARBA" id="ARBA00022989"/>
    </source>
</evidence>
<feature type="transmembrane region" description="Helical" evidence="6">
    <location>
        <begin position="319"/>
        <end position="336"/>
    </location>
</feature>
<evidence type="ECO:0000313" key="9">
    <source>
        <dbReference type="Proteomes" id="UP000248333"/>
    </source>
</evidence>
<evidence type="ECO:0000256" key="4">
    <source>
        <dbReference type="ARBA" id="ARBA00023136"/>
    </source>
</evidence>
<feature type="transmembrane region" description="Helical" evidence="6">
    <location>
        <begin position="12"/>
        <end position="32"/>
    </location>
</feature>
<comment type="subcellular location">
    <subcellularLocation>
        <location evidence="1">Membrane</location>
        <topology evidence="1">Multi-pass membrane protein</topology>
    </subcellularLocation>
</comment>
<feature type="transmembrane region" description="Helical" evidence="6">
    <location>
        <begin position="293"/>
        <end position="312"/>
    </location>
</feature>
<gene>
    <name evidence="8" type="ORF">C7C45_21580</name>
</gene>
<feature type="transmembrane region" description="Helical" evidence="6">
    <location>
        <begin position="96"/>
        <end position="115"/>
    </location>
</feature>
<feature type="transmembrane region" description="Helical" evidence="6">
    <location>
        <begin position="122"/>
        <end position="146"/>
    </location>
</feature>
<comment type="caution">
    <text evidence="8">The sequence shown here is derived from an EMBL/GenBank/DDBJ whole genome shotgun (WGS) entry which is preliminary data.</text>
</comment>
<evidence type="ECO:0000259" key="7">
    <source>
        <dbReference type="Pfam" id="PF04932"/>
    </source>
</evidence>
<reference evidence="8 9" key="1">
    <citation type="submission" date="2018-03" db="EMBL/GenBank/DDBJ databases">
        <title>Bioinformatic expansion and discovery of thiopeptide antibiotics.</title>
        <authorList>
            <person name="Schwalen C.J."/>
            <person name="Hudson G.A."/>
            <person name="Mitchell D.A."/>
        </authorList>
    </citation>
    <scope>NUCLEOTIDE SEQUENCE [LARGE SCALE GENOMIC DNA]</scope>
    <source>
        <strain evidence="8 9">NRRL 8041</strain>
    </source>
</reference>
<keyword evidence="3 6" id="KW-1133">Transmembrane helix</keyword>
<feature type="transmembrane region" description="Helical" evidence="6">
    <location>
        <begin position="234"/>
        <end position="253"/>
    </location>
</feature>
<evidence type="ECO:0000256" key="5">
    <source>
        <dbReference type="SAM" id="MobiDB-lite"/>
    </source>
</evidence>
<accession>A0A318NFD2</accession>
<feature type="region of interest" description="Disordered" evidence="5">
    <location>
        <begin position="596"/>
        <end position="630"/>
    </location>
</feature>
<evidence type="ECO:0000256" key="2">
    <source>
        <dbReference type="ARBA" id="ARBA00022692"/>
    </source>
</evidence>
<feature type="transmembrane region" description="Helical" evidence="6">
    <location>
        <begin position="342"/>
        <end position="361"/>
    </location>
</feature>
<feature type="transmembrane region" description="Helical" evidence="6">
    <location>
        <begin position="552"/>
        <end position="574"/>
    </location>
</feature>
<feature type="transmembrane region" description="Helical" evidence="6">
    <location>
        <begin position="166"/>
        <end position="190"/>
    </location>
</feature>
<dbReference type="Proteomes" id="UP000248333">
    <property type="component" value="Unassembled WGS sequence"/>
</dbReference>
<feature type="compositionally biased region" description="Polar residues" evidence="5">
    <location>
        <begin position="416"/>
        <end position="429"/>
    </location>
</feature>
<feature type="transmembrane region" description="Helical" evidence="6">
    <location>
        <begin position="368"/>
        <end position="387"/>
    </location>
</feature>
<feature type="transmembrane region" description="Helical" evidence="6">
    <location>
        <begin position="260"/>
        <end position="281"/>
    </location>
</feature>
<evidence type="ECO:0000256" key="6">
    <source>
        <dbReference type="SAM" id="Phobius"/>
    </source>
</evidence>
<dbReference type="OrthoDB" id="3324561at2"/>
<organism evidence="8 9">
    <name type="scientific">Micromonospora arborensis</name>
    <dbReference type="NCBI Taxonomy" id="2116518"/>
    <lineage>
        <taxon>Bacteria</taxon>
        <taxon>Bacillati</taxon>
        <taxon>Actinomycetota</taxon>
        <taxon>Actinomycetes</taxon>
        <taxon>Micromonosporales</taxon>
        <taxon>Micromonosporaceae</taxon>
        <taxon>Micromonospora</taxon>
    </lineage>
</organism>